<dbReference type="PANTHER" id="PTHR43755:SF1">
    <property type="entry name" value="FAD-DEPENDENT PYRIDINE NUCLEOTIDE-DISULPHIDE OXIDOREDUCTASE"/>
    <property type="match status" value="1"/>
</dbReference>
<feature type="domain" description="FAD/NAD(P)-binding" evidence="4">
    <location>
        <begin position="36"/>
        <end position="139"/>
    </location>
</feature>
<dbReference type="InterPro" id="IPR037092">
    <property type="entry name" value="FlavoCytC_S_DH_flav-bd_sf"/>
</dbReference>
<dbReference type="Pfam" id="PF21706">
    <property type="entry name" value="FCSD_central"/>
    <property type="match status" value="1"/>
</dbReference>
<protein>
    <submittedName>
        <fullName evidence="7">NAD(P)/FAD-dependent oxidoreductase</fullName>
    </submittedName>
</protein>
<keyword evidence="1" id="KW-0285">Flavoprotein</keyword>
<evidence type="ECO:0000256" key="1">
    <source>
        <dbReference type="ARBA" id="ARBA00022630"/>
    </source>
</evidence>
<feature type="chain" id="PRO_5040809298" evidence="3">
    <location>
        <begin position="28"/>
        <end position="423"/>
    </location>
</feature>
<dbReference type="SUPFAM" id="SSF55424">
    <property type="entry name" value="FAD/NAD-linked reductases, dimerisation (C-terminal) domain"/>
    <property type="match status" value="1"/>
</dbReference>
<dbReference type="Pfam" id="PF07992">
    <property type="entry name" value="Pyr_redox_2"/>
    <property type="match status" value="1"/>
</dbReference>
<dbReference type="SUPFAM" id="SSF51905">
    <property type="entry name" value="FAD/NAD(P)-binding domain"/>
    <property type="match status" value="2"/>
</dbReference>
<dbReference type="GO" id="GO:0050660">
    <property type="term" value="F:flavin adenine dinucleotide binding"/>
    <property type="evidence" value="ECO:0007669"/>
    <property type="project" value="InterPro"/>
</dbReference>
<keyword evidence="3" id="KW-0732">Signal</keyword>
<dbReference type="InterPro" id="IPR023753">
    <property type="entry name" value="FAD/NAD-binding_dom"/>
</dbReference>
<dbReference type="Pfam" id="PF09242">
    <property type="entry name" value="FCSD-flav_bind"/>
    <property type="match status" value="1"/>
</dbReference>
<proteinExistence type="predicted"/>
<evidence type="ECO:0000313" key="8">
    <source>
        <dbReference type="Proteomes" id="UP001151234"/>
    </source>
</evidence>
<dbReference type="AlphaFoldDB" id="A0A9X3ZI73"/>
<dbReference type="Gene3D" id="3.90.760.10">
    <property type="entry name" value="Flavocytochrome c sulphide dehydrogenase, flavin-binding domain"/>
    <property type="match status" value="1"/>
</dbReference>
<dbReference type="InterPro" id="IPR049386">
    <property type="entry name" value="FCSD_central"/>
</dbReference>
<evidence type="ECO:0000259" key="6">
    <source>
        <dbReference type="Pfam" id="PF21706"/>
    </source>
</evidence>
<dbReference type="InterPro" id="IPR015323">
    <property type="entry name" value="FlavoCytC_S_DH_flav-bd"/>
</dbReference>
<reference evidence="7" key="1">
    <citation type="submission" date="2022-11" db="EMBL/GenBank/DDBJ databases">
        <title>Draft genome sequence of Hoeflea poritis E7-10 and Hoeflea prorocentri PM5-8, separated from scleractinian coral Porites lutea and marine dinoflagellate.</title>
        <authorList>
            <person name="Zhang G."/>
            <person name="Wei Q."/>
            <person name="Cai L."/>
        </authorList>
    </citation>
    <scope>NUCLEOTIDE SEQUENCE</scope>
    <source>
        <strain evidence="7">PM5-8</strain>
    </source>
</reference>
<keyword evidence="2" id="KW-0274">FAD</keyword>
<keyword evidence="8" id="KW-1185">Reference proteome</keyword>
<dbReference type="Proteomes" id="UP001151234">
    <property type="component" value="Unassembled WGS sequence"/>
</dbReference>
<gene>
    <name evidence="7" type="ORF">OQ273_12300</name>
</gene>
<name>A0A9X3ZI73_9HYPH</name>
<evidence type="ECO:0000256" key="2">
    <source>
        <dbReference type="ARBA" id="ARBA00022827"/>
    </source>
</evidence>
<dbReference type="InterPro" id="IPR052541">
    <property type="entry name" value="SQRD"/>
</dbReference>
<dbReference type="RefSeq" id="WP_267990794.1">
    <property type="nucleotide sequence ID" value="NZ_JAPJZI010000001.1"/>
</dbReference>
<dbReference type="PROSITE" id="PS51318">
    <property type="entry name" value="TAT"/>
    <property type="match status" value="1"/>
</dbReference>
<organism evidence="7 8">
    <name type="scientific">Hoeflea prorocentri</name>
    <dbReference type="NCBI Taxonomy" id="1922333"/>
    <lineage>
        <taxon>Bacteria</taxon>
        <taxon>Pseudomonadati</taxon>
        <taxon>Pseudomonadota</taxon>
        <taxon>Alphaproteobacteria</taxon>
        <taxon>Hyphomicrobiales</taxon>
        <taxon>Rhizobiaceae</taxon>
        <taxon>Hoeflea</taxon>
    </lineage>
</organism>
<feature type="domain" description="Flavocytochrome c sulphide dehydrogenase flavin-binding" evidence="5">
    <location>
        <begin position="355"/>
        <end position="422"/>
    </location>
</feature>
<dbReference type="GO" id="GO:0016491">
    <property type="term" value="F:oxidoreductase activity"/>
    <property type="evidence" value="ECO:0007669"/>
    <property type="project" value="InterPro"/>
</dbReference>
<dbReference type="InterPro" id="IPR016156">
    <property type="entry name" value="FAD/NAD-linked_Rdtase_dimer_sf"/>
</dbReference>
<accession>A0A9X3ZI73</accession>
<dbReference type="InterPro" id="IPR006311">
    <property type="entry name" value="TAT_signal"/>
</dbReference>
<evidence type="ECO:0000259" key="5">
    <source>
        <dbReference type="Pfam" id="PF09242"/>
    </source>
</evidence>
<evidence type="ECO:0000259" key="4">
    <source>
        <dbReference type="Pfam" id="PF07992"/>
    </source>
</evidence>
<sequence length="423" mass="45875">MVKQSRRQFVGAGIAALALGTAARAQSAGSQAATHRVVVIGGGAGGATAARHIARATKGEIDVTLIEANKTYRSCFFSNHYLGGFRDFGGLEHGYGTLASDYGITVVHDLAKAIDRDKKKIELTGGSLRYDTLILAPGIDFVDGSVNGWSLDDQDKMPHAYQGGAPVRLLRAQIEAMPAGGVFAIVPPQGTYRCPPGPYERLTIIAHLLKQINPTAKIIIADPKPLFSKMSLFRESWRKYYKGMIDMNSDVDMSTFEVDPDDMTIRLDGETIKVDACNVIPSQKAGKIAELAGLTVDGWAPVYAHDMRSKVDDNIYVLGDAAAQGDMPKSAFSANSQAFACAEAILARLQDRELPEPDYNNICWSLLAPQDSVKIGASYEATPDGIKRVEGFVSQRREGAEIRKETYEESLAWYESIVADMFG</sequence>
<evidence type="ECO:0000256" key="3">
    <source>
        <dbReference type="SAM" id="SignalP"/>
    </source>
</evidence>
<dbReference type="EMBL" id="JAPJZI010000001">
    <property type="protein sequence ID" value="MDA5399356.1"/>
    <property type="molecule type" value="Genomic_DNA"/>
</dbReference>
<dbReference type="PANTHER" id="PTHR43755">
    <property type="match status" value="1"/>
</dbReference>
<evidence type="ECO:0000313" key="7">
    <source>
        <dbReference type="EMBL" id="MDA5399356.1"/>
    </source>
</evidence>
<comment type="caution">
    <text evidence="7">The sequence shown here is derived from an EMBL/GenBank/DDBJ whole genome shotgun (WGS) entry which is preliminary data.</text>
</comment>
<feature type="domain" description="Sulfide dehydrogenase [flavocytochrome c] flavoprotein chain central" evidence="6">
    <location>
        <begin position="168"/>
        <end position="281"/>
    </location>
</feature>
<dbReference type="InterPro" id="IPR036188">
    <property type="entry name" value="FAD/NAD-bd_sf"/>
</dbReference>
<feature type="signal peptide" evidence="3">
    <location>
        <begin position="1"/>
        <end position="27"/>
    </location>
</feature>
<dbReference type="Gene3D" id="3.50.50.60">
    <property type="entry name" value="FAD/NAD(P)-binding domain"/>
    <property type="match status" value="2"/>
</dbReference>